<evidence type="ECO:0000313" key="3">
    <source>
        <dbReference type="Proteomes" id="UP000598146"/>
    </source>
</evidence>
<evidence type="ECO:0000256" key="1">
    <source>
        <dbReference type="SAM" id="Phobius"/>
    </source>
</evidence>
<proteinExistence type="predicted"/>
<gene>
    <name evidence="2" type="ORF">I4J89_42420</name>
</gene>
<dbReference type="AlphaFoldDB" id="A0A931G2T9"/>
<keyword evidence="1" id="KW-0812">Transmembrane</keyword>
<evidence type="ECO:0000313" key="2">
    <source>
        <dbReference type="EMBL" id="MBG0568107.1"/>
    </source>
</evidence>
<dbReference type="RefSeq" id="WP_196419879.1">
    <property type="nucleotide sequence ID" value="NZ_JADQTO010000034.1"/>
</dbReference>
<keyword evidence="1" id="KW-1133">Transmembrane helix</keyword>
<sequence length="67" mass="7334">MMDAALDVAYQVVDALFGPGSTVPWWAWIAPLVMIFGRLMMPALVPQTAPAKFGKDKKSKKAKKGKK</sequence>
<protein>
    <submittedName>
        <fullName evidence="2">Uncharacterized protein</fullName>
    </submittedName>
</protein>
<name>A0A931G2T9_9ACTN</name>
<dbReference type="Proteomes" id="UP000598146">
    <property type="component" value="Unassembled WGS sequence"/>
</dbReference>
<comment type="caution">
    <text evidence="2">The sequence shown here is derived from an EMBL/GenBank/DDBJ whole genome shotgun (WGS) entry which is preliminary data.</text>
</comment>
<organism evidence="2 3">
    <name type="scientific">Actinoplanes aureus</name>
    <dbReference type="NCBI Taxonomy" id="2792083"/>
    <lineage>
        <taxon>Bacteria</taxon>
        <taxon>Bacillati</taxon>
        <taxon>Actinomycetota</taxon>
        <taxon>Actinomycetes</taxon>
        <taxon>Micromonosporales</taxon>
        <taxon>Micromonosporaceae</taxon>
        <taxon>Actinoplanes</taxon>
    </lineage>
</organism>
<reference evidence="2" key="1">
    <citation type="submission" date="2020-11" db="EMBL/GenBank/DDBJ databases">
        <title>Isolation and identification of active actinomycetes.</title>
        <authorList>
            <person name="Sun X."/>
        </authorList>
    </citation>
    <scope>NUCLEOTIDE SEQUENCE</scope>
    <source>
        <strain evidence="2">NEAU-A11</strain>
    </source>
</reference>
<accession>A0A931G2T9</accession>
<dbReference type="EMBL" id="JADQTO010000034">
    <property type="protein sequence ID" value="MBG0568107.1"/>
    <property type="molecule type" value="Genomic_DNA"/>
</dbReference>
<feature type="transmembrane region" description="Helical" evidence="1">
    <location>
        <begin position="25"/>
        <end position="45"/>
    </location>
</feature>
<keyword evidence="1" id="KW-0472">Membrane</keyword>
<keyword evidence="3" id="KW-1185">Reference proteome</keyword>